<feature type="domain" description="DnaB/C C-terminal" evidence="3">
    <location>
        <begin position="159"/>
        <end position="229"/>
    </location>
</feature>
<feature type="compositionally biased region" description="Polar residues" evidence="2">
    <location>
        <begin position="98"/>
        <end position="107"/>
    </location>
</feature>
<evidence type="ECO:0000256" key="1">
    <source>
        <dbReference type="ARBA" id="ARBA00093462"/>
    </source>
</evidence>
<comment type="similarity">
    <text evidence="1">Belongs to the DnaB/DnaD family.</text>
</comment>
<evidence type="ECO:0000256" key="2">
    <source>
        <dbReference type="SAM" id="MobiDB-lite"/>
    </source>
</evidence>
<evidence type="ECO:0000259" key="3">
    <source>
        <dbReference type="Pfam" id="PF07261"/>
    </source>
</evidence>
<evidence type="ECO:0000313" key="5">
    <source>
        <dbReference type="Proteomes" id="UP000621540"/>
    </source>
</evidence>
<dbReference type="PIRSF" id="PIRSF033722">
    <property type="entry name" value="DnaD_CA_C3587_prd"/>
    <property type="match status" value="1"/>
</dbReference>
<protein>
    <submittedName>
        <fullName evidence="4">DnaD domain protein</fullName>
    </submittedName>
</protein>
<feature type="region of interest" description="Disordered" evidence="2">
    <location>
        <begin position="95"/>
        <end position="139"/>
    </location>
</feature>
<dbReference type="InterPro" id="IPR006343">
    <property type="entry name" value="DnaB/C_C"/>
</dbReference>
<feature type="domain" description="DnaB/C C-terminal" evidence="3">
    <location>
        <begin position="248"/>
        <end position="310"/>
    </location>
</feature>
<dbReference type="Proteomes" id="UP000621540">
    <property type="component" value="Unassembled WGS sequence"/>
</dbReference>
<feature type="region of interest" description="Disordered" evidence="2">
    <location>
        <begin position="322"/>
        <end position="344"/>
    </location>
</feature>
<dbReference type="InterPro" id="IPR053162">
    <property type="entry name" value="DnaD"/>
</dbReference>
<proteinExistence type="inferred from homology"/>
<gene>
    <name evidence="4" type="ORF">H8Z76_05615</name>
</gene>
<reference evidence="4 5" key="1">
    <citation type="submission" date="2020-08" db="EMBL/GenBank/DDBJ databases">
        <title>Genome public.</title>
        <authorList>
            <person name="Liu C."/>
            <person name="Sun Q."/>
        </authorList>
    </citation>
    <scope>NUCLEOTIDE SEQUENCE [LARGE SCALE GENOMIC DNA]</scope>
    <source>
        <strain evidence="4 5">BX0805</strain>
    </source>
</reference>
<dbReference type="NCBIfam" id="TIGR01446">
    <property type="entry name" value="DnaD_dom"/>
    <property type="match status" value="2"/>
</dbReference>
<dbReference type="Pfam" id="PF07261">
    <property type="entry name" value="DnaB_2"/>
    <property type="match status" value="2"/>
</dbReference>
<dbReference type="Gene3D" id="1.10.10.630">
    <property type="entry name" value="DnaD domain-like"/>
    <property type="match status" value="2"/>
</dbReference>
<name>A0ABR7I998_9FIRM</name>
<dbReference type="InterPro" id="IPR017019">
    <property type="entry name" value="DNA_replication_prd_bac"/>
</dbReference>
<dbReference type="PANTHER" id="PTHR37293">
    <property type="entry name" value="PHAGE REPLICATION PROTEIN-RELATED"/>
    <property type="match status" value="1"/>
</dbReference>
<dbReference type="PANTHER" id="PTHR37293:SF6">
    <property type="entry name" value="DNA REPLICATION PROTEIN DNAD"/>
    <property type="match status" value="1"/>
</dbReference>
<sequence>MAGITLHSENNETVTCVPNVFIDELMADADGEYVKIYLYLLRCMNAPEESFSISGMADKFEHTEKDIKRALAYWEKAKVLHLEYDNDRRLTGICLSNPGRTKQQTPLSAPDTRTETAASAVTQAAPSPEKKAQKPKPDYTADEMRAFREDKGVQELLFMTETYLNQTLNATDINTILYWHDSLGFSIDLIEYLIEYCVGGGHKSMRYMETVALAWHKDGIVSVSQAKEKNERYSKTNTAVMKAFGISGRNLVESEVAFIEKWTGTYGFSIELVTEACKRTMQAIHQPSFEYTDSILGNWHKKHVSSLEEIAALDEAFLNRKPKQPVRTAKEPAPANNRFNNFDQRPYDYRQLEEQVFNHSTH</sequence>
<dbReference type="EMBL" id="JACOQH010000003">
    <property type="protein sequence ID" value="MBC5753510.1"/>
    <property type="molecule type" value="Genomic_DNA"/>
</dbReference>
<feature type="compositionally biased region" description="Polar residues" evidence="2">
    <location>
        <begin position="115"/>
        <end position="125"/>
    </location>
</feature>
<accession>A0ABR7I998</accession>
<dbReference type="RefSeq" id="WP_186981907.1">
    <property type="nucleotide sequence ID" value="NZ_JACOQH010000003.1"/>
</dbReference>
<dbReference type="SUPFAM" id="SSF158499">
    <property type="entry name" value="DnaD domain-like"/>
    <property type="match status" value="2"/>
</dbReference>
<organism evidence="4 5">
    <name type="scientific">Roseburia yibonii</name>
    <dbReference type="NCBI Taxonomy" id="2763063"/>
    <lineage>
        <taxon>Bacteria</taxon>
        <taxon>Bacillati</taxon>
        <taxon>Bacillota</taxon>
        <taxon>Clostridia</taxon>
        <taxon>Lachnospirales</taxon>
        <taxon>Lachnospiraceae</taxon>
        <taxon>Roseburia</taxon>
    </lineage>
</organism>
<dbReference type="InterPro" id="IPR034829">
    <property type="entry name" value="DnaD-like_sf"/>
</dbReference>
<feature type="compositionally biased region" description="Basic and acidic residues" evidence="2">
    <location>
        <begin position="128"/>
        <end position="139"/>
    </location>
</feature>
<keyword evidence="5" id="KW-1185">Reference proteome</keyword>
<evidence type="ECO:0000313" key="4">
    <source>
        <dbReference type="EMBL" id="MBC5753510.1"/>
    </source>
</evidence>
<comment type="caution">
    <text evidence="4">The sequence shown here is derived from an EMBL/GenBank/DDBJ whole genome shotgun (WGS) entry which is preliminary data.</text>
</comment>